<dbReference type="GO" id="GO:0043565">
    <property type="term" value="F:sequence-specific DNA binding"/>
    <property type="evidence" value="ECO:0007669"/>
    <property type="project" value="InterPro"/>
</dbReference>
<comment type="caution">
    <text evidence="1">The sequence shown here is derived from an EMBL/GenBank/DDBJ whole genome shotgun (WGS) entry which is preliminary data.</text>
</comment>
<sequence length="92" mass="10396">MYLKKVPGPRAVTLPDGTIMTRADLPPAETRRWVASRKAAVVKGVLNGLITQEEALERYALSEDEFREWVWAVSRHGEEALKATSVQKFRQS</sequence>
<dbReference type="Gene3D" id="1.10.10.10">
    <property type="entry name" value="Winged helix-like DNA-binding domain superfamily/Winged helix DNA-binding domain"/>
    <property type="match status" value="1"/>
</dbReference>
<dbReference type="SUPFAM" id="SSF48295">
    <property type="entry name" value="TrpR-like"/>
    <property type="match status" value="1"/>
</dbReference>
<dbReference type="eggNOG" id="ENOG5031CDG">
    <property type="taxonomic scope" value="Bacteria"/>
</dbReference>
<dbReference type="RefSeq" id="WP_043754313.1">
    <property type="nucleotide sequence ID" value="NZ_AQQX01000020.1"/>
</dbReference>
<gene>
    <name evidence="1" type="ORF">ATO9_21690</name>
</gene>
<dbReference type="EMBL" id="AQQX01000020">
    <property type="protein sequence ID" value="KGM46792.1"/>
    <property type="molecule type" value="Genomic_DNA"/>
</dbReference>
<evidence type="ECO:0000313" key="2">
    <source>
        <dbReference type="Proteomes" id="UP000030004"/>
    </source>
</evidence>
<evidence type="ECO:0000313" key="1">
    <source>
        <dbReference type="EMBL" id="KGM46792.1"/>
    </source>
</evidence>
<accession>A0A0A0EC53</accession>
<dbReference type="AlphaFoldDB" id="A0A0A0EC53"/>
<evidence type="ECO:0008006" key="3">
    <source>
        <dbReference type="Google" id="ProtNLM"/>
    </source>
</evidence>
<reference evidence="1 2" key="1">
    <citation type="journal article" date="2015" name="Antonie Van Leeuwenhoek">
        <title>Pseudooceanicola atlanticus gen. nov. sp. nov., isolated from surface seawater of the Atlantic Ocean and reclassification of Oceanicola batsensis, Oceanicola marinus, Oceanicola nitratireducens, Oceanicola nanhaiensis, Oceanicola antarcticus and Oceanicola flagellatus, as Pseudooceanicola batsensis comb. nov., Pseudooceanicola marinus comb. nov., Pseudooceanicola nitratireducens comb. nov., Pseudooceanicola nanhaiensis comb. nov., Pseudooceanicola antarcticus comb. nov., and Pseudooceanicola flagellatus comb. nov.</title>
        <authorList>
            <person name="Lai Q."/>
            <person name="Li G."/>
            <person name="Liu X."/>
            <person name="Du Y."/>
            <person name="Sun F."/>
            <person name="Shao Z."/>
        </authorList>
    </citation>
    <scope>NUCLEOTIDE SEQUENCE [LARGE SCALE GENOMIC DNA]</scope>
    <source>
        <strain evidence="1 2">22II-s11g</strain>
    </source>
</reference>
<keyword evidence="2" id="KW-1185">Reference proteome</keyword>
<dbReference type="InterPro" id="IPR009534">
    <property type="entry name" value="DUF1153"/>
</dbReference>
<dbReference type="Proteomes" id="UP000030004">
    <property type="component" value="Unassembled WGS sequence"/>
</dbReference>
<name>A0A0A0EC53_9RHOB</name>
<dbReference type="InterPro" id="IPR010921">
    <property type="entry name" value="Trp_repressor/repl_initiator"/>
</dbReference>
<proteinExistence type="predicted"/>
<dbReference type="Pfam" id="PF06627">
    <property type="entry name" value="DUF1153"/>
    <property type="match status" value="1"/>
</dbReference>
<dbReference type="OrthoDB" id="9796775at2"/>
<dbReference type="InterPro" id="IPR036388">
    <property type="entry name" value="WH-like_DNA-bd_sf"/>
</dbReference>
<protein>
    <recommendedName>
        <fullName evidence="3">DUF1153 domain-containing protein</fullName>
    </recommendedName>
</protein>
<organism evidence="1 2">
    <name type="scientific">Pseudooceanicola atlanticus</name>
    <dbReference type="NCBI Taxonomy" id="1461694"/>
    <lineage>
        <taxon>Bacteria</taxon>
        <taxon>Pseudomonadati</taxon>
        <taxon>Pseudomonadota</taxon>
        <taxon>Alphaproteobacteria</taxon>
        <taxon>Rhodobacterales</taxon>
        <taxon>Paracoccaceae</taxon>
        <taxon>Pseudooceanicola</taxon>
    </lineage>
</organism>
<dbReference type="STRING" id="1461694.ATO9_21690"/>